<dbReference type="PROSITE" id="PS50005">
    <property type="entry name" value="TPR"/>
    <property type="match status" value="1"/>
</dbReference>
<accession>A0A4S3M3J6</accession>
<evidence type="ECO:0000259" key="2">
    <source>
        <dbReference type="Pfam" id="PF00144"/>
    </source>
</evidence>
<comment type="caution">
    <text evidence="3">The sequence shown here is derived from an EMBL/GenBank/DDBJ whole genome shotgun (WGS) entry which is preliminary data.</text>
</comment>
<dbReference type="Proteomes" id="UP000305939">
    <property type="component" value="Unassembled WGS sequence"/>
</dbReference>
<dbReference type="PANTHER" id="PTHR43283">
    <property type="entry name" value="BETA-LACTAMASE-RELATED"/>
    <property type="match status" value="1"/>
</dbReference>
<feature type="repeat" description="TPR" evidence="1">
    <location>
        <begin position="569"/>
        <end position="602"/>
    </location>
</feature>
<keyword evidence="4" id="KW-1185">Reference proteome</keyword>
<keyword evidence="1" id="KW-0802">TPR repeat</keyword>
<dbReference type="RefSeq" id="WP_136334759.1">
    <property type="nucleotide sequence ID" value="NZ_QXMP01000001.1"/>
</dbReference>
<sequence length="622" mass="71644">MKLFRLLLLCMFFSGFGQSDPEKEGIAKSSLQLLDQEISKWVEEGHLIGAEVLIIKNEKTIFHEAFGWSDREEKTPVAKNSIWSIMSMSKPITATAILHLMEEDKLSLNDKVTAYLPSFKGHPNTTIKHLLSHTSGYEDIDYLPVYETDFKAWTERWAQVKPTLELGQYAYANLNYFLLGYIIEQVSGVSTDKYIANKIFKPLNIKELYPFFTPDEPWASRVNSRYRWEEGRYRKFWTHKYEVRWAFYPGAWGFWGTAMDYATFMQLWLDKGKHDKVHLLQENTIDLALSQHGDNYGLGWALQRNTNGQLQYFWHGGHDGTRAYAFPEENTIVIYMNHSRNGEHLGAFEALLNDLDIVAAKPNMIPFPESKSFLTLTQNQVEALEGIYIADDFENAPPFKMEVRQNKGDLTIQYASLGSAFSTKDHLLPINNLQFLLGAISQDHPTLYDPNVSLSFTDNSKQASKVHWMIHADTLFTGYRTTANELAQIEAQTVRTHQYLDAIIEEAIEQKGVAYARRLNASIAENEGDSIMIKEIYLNALGYQYLLKNEPEKAMAVLEMNLIHYPNSPDIWDMLGQVALRSGKTENAEAYFREAIRKAEVQNDHRLNYYKLNLERVRSKSR</sequence>
<dbReference type="SUPFAM" id="SSF48452">
    <property type="entry name" value="TPR-like"/>
    <property type="match status" value="1"/>
</dbReference>
<evidence type="ECO:0000313" key="3">
    <source>
        <dbReference type="EMBL" id="THD69269.1"/>
    </source>
</evidence>
<dbReference type="Pfam" id="PF00144">
    <property type="entry name" value="Beta-lactamase"/>
    <property type="match status" value="1"/>
</dbReference>
<dbReference type="GO" id="GO:0016787">
    <property type="term" value="F:hydrolase activity"/>
    <property type="evidence" value="ECO:0007669"/>
    <property type="project" value="UniProtKB-KW"/>
</dbReference>
<proteinExistence type="predicted"/>
<dbReference type="InterPro" id="IPR011990">
    <property type="entry name" value="TPR-like_helical_dom_sf"/>
</dbReference>
<name>A0A4S3M3J6_9FLAO</name>
<dbReference type="InterPro" id="IPR001466">
    <property type="entry name" value="Beta-lactam-related"/>
</dbReference>
<dbReference type="InterPro" id="IPR012338">
    <property type="entry name" value="Beta-lactam/transpept-like"/>
</dbReference>
<gene>
    <name evidence="3" type="ORF">E7Z59_02760</name>
</gene>
<dbReference type="SUPFAM" id="SSF56601">
    <property type="entry name" value="beta-lactamase/transpeptidase-like"/>
    <property type="match status" value="1"/>
</dbReference>
<dbReference type="Gene3D" id="1.25.40.10">
    <property type="entry name" value="Tetratricopeptide repeat domain"/>
    <property type="match status" value="1"/>
</dbReference>
<evidence type="ECO:0000256" key="1">
    <source>
        <dbReference type="PROSITE-ProRule" id="PRU00339"/>
    </source>
</evidence>
<dbReference type="OrthoDB" id="1522765at2"/>
<evidence type="ECO:0000313" key="4">
    <source>
        <dbReference type="Proteomes" id="UP000305939"/>
    </source>
</evidence>
<reference evidence="3 4" key="1">
    <citation type="submission" date="2019-04" db="EMBL/GenBank/DDBJ databases">
        <title>Draft genome sequence of Robertkochia marina CC-AMO-30D.</title>
        <authorList>
            <person name="Hameed A."/>
            <person name="Lin S.-Y."/>
            <person name="Shahina M."/>
            <person name="Lai W.-A."/>
            <person name="Young C.-C."/>
        </authorList>
    </citation>
    <scope>NUCLEOTIDE SEQUENCE [LARGE SCALE GENOMIC DNA]</scope>
    <source>
        <strain evidence="3 4">CC-AMO-30D</strain>
    </source>
</reference>
<dbReference type="InterPro" id="IPR019734">
    <property type="entry name" value="TPR_rpt"/>
</dbReference>
<protein>
    <submittedName>
        <fullName evidence="3">Serine hydrolase</fullName>
    </submittedName>
</protein>
<dbReference type="AlphaFoldDB" id="A0A4S3M3J6"/>
<dbReference type="Gene3D" id="3.40.710.10">
    <property type="entry name" value="DD-peptidase/beta-lactamase superfamily"/>
    <property type="match status" value="1"/>
</dbReference>
<feature type="domain" description="Beta-lactamase-related" evidence="2">
    <location>
        <begin position="35"/>
        <end position="343"/>
    </location>
</feature>
<dbReference type="InterPro" id="IPR050789">
    <property type="entry name" value="Diverse_Enzym_Activities"/>
</dbReference>
<keyword evidence="3" id="KW-0378">Hydrolase</keyword>
<dbReference type="EMBL" id="SSMC01000001">
    <property type="protein sequence ID" value="THD69269.1"/>
    <property type="molecule type" value="Genomic_DNA"/>
</dbReference>
<dbReference type="PANTHER" id="PTHR43283:SF3">
    <property type="entry name" value="BETA-LACTAMASE FAMILY PROTEIN (AFU_ORTHOLOGUE AFUA_5G07500)"/>
    <property type="match status" value="1"/>
</dbReference>
<organism evidence="3 4">
    <name type="scientific">Robertkochia marina</name>
    <dbReference type="NCBI Taxonomy" id="1227945"/>
    <lineage>
        <taxon>Bacteria</taxon>
        <taxon>Pseudomonadati</taxon>
        <taxon>Bacteroidota</taxon>
        <taxon>Flavobacteriia</taxon>
        <taxon>Flavobacteriales</taxon>
        <taxon>Flavobacteriaceae</taxon>
        <taxon>Robertkochia</taxon>
    </lineage>
</organism>